<feature type="compositionally biased region" description="Low complexity" evidence="1">
    <location>
        <begin position="122"/>
        <end position="148"/>
    </location>
</feature>
<protein>
    <submittedName>
        <fullName evidence="3">Uncharacterized protein</fullName>
    </submittedName>
</protein>
<reference evidence="3" key="2">
    <citation type="submission" date="2023-06" db="EMBL/GenBank/DDBJ databases">
        <authorList>
            <consortium name="Lawrence Berkeley National Laboratory"/>
            <person name="Mondo S.J."/>
            <person name="Hensen N."/>
            <person name="Bonometti L."/>
            <person name="Westerberg I."/>
            <person name="Brannstrom I.O."/>
            <person name="Guillou S."/>
            <person name="Cros-Aarteil S."/>
            <person name="Calhoun S."/>
            <person name="Haridas S."/>
            <person name="Kuo A."/>
            <person name="Pangilinan J."/>
            <person name="Riley R."/>
            <person name="Labutti K."/>
            <person name="Andreopoulos B."/>
            <person name="Lipzen A."/>
            <person name="Chen C."/>
            <person name="Yanf M."/>
            <person name="Daum C."/>
            <person name="Ng V."/>
            <person name="Clum A."/>
            <person name="Steindorff A."/>
            <person name="Ohm R."/>
            <person name="Martin F."/>
            <person name="Silar P."/>
            <person name="Natvig D."/>
            <person name="Lalanne C."/>
            <person name="Gautier V."/>
            <person name="Ament-Velasquez S.L."/>
            <person name="Kruys A."/>
            <person name="Hutchinson M.I."/>
            <person name="Powell A.J."/>
            <person name="Barry K."/>
            <person name="Miller A.N."/>
            <person name="Grigoriev I.V."/>
            <person name="Debuchy R."/>
            <person name="Gladieux P."/>
            <person name="Thoren M.H."/>
            <person name="Johannesson H."/>
        </authorList>
    </citation>
    <scope>NUCLEOTIDE SEQUENCE</scope>
    <source>
        <strain evidence="3">PSN324</strain>
    </source>
</reference>
<comment type="caution">
    <text evidence="3">The sequence shown here is derived from an EMBL/GenBank/DDBJ whole genome shotgun (WGS) entry which is preliminary data.</text>
</comment>
<feature type="chain" id="PRO_5043474273" evidence="2">
    <location>
        <begin position="21"/>
        <end position="242"/>
    </location>
</feature>
<keyword evidence="4" id="KW-1185">Reference proteome</keyword>
<organism evidence="3 4">
    <name type="scientific">Cladorrhinum samala</name>
    <dbReference type="NCBI Taxonomy" id="585594"/>
    <lineage>
        <taxon>Eukaryota</taxon>
        <taxon>Fungi</taxon>
        <taxon>Dikarya</taxon>
        <taxon>Ascomycota</taxon>
        <taxon>Pezizomycotina</taxon>
        <taxon>Sordariomycetes</taxon>
        <taxon>Sordariomycetidae</taxon>
        <taxon>Sordariales</taxon>
        <taxon>Podosporaceae</taxon>
        <taxon>Cladorrhinum</taxon>
    </lineage>
</organism>
<evidence type="ECO:0000256" key="1">
    <source>
        <dbReference type="SAM" id="MobiDB-lite"/>
    </source>
</evidence>
<proteinExistence type="predicted"/>
<evidence type="ECO:0000313" key="3">
    <source>
        <dbReference type="EMBL" id="KAK4464006.1"/>
    </source>
</evidence>
<evidence type="ECO:0000313" key="4">
    <source>
        <dbReference type="Proteomes" id="UP001321749"/>
    </source>
</evidence>
<name>A0AAV9HTC9_9PEZI</name>
<reference evidence="3" key="1">
    <citation type="journal article" date="2023" name="Mol. Phylogenet. Evol.">
        <title>Genome-scale phylogeny and comparative genomics of the fungal order Sordariales.</title>
        <authorList>
            <person name="Hensen N."/>
            <person name="Bonometti L."/>
            <person name="Westerberg I."/>
            <person name="Brannstrom I.O."/>
            <person name="Guillou S."/>
            <person name="Cros-Aarteil S."/>
            <person name="Calhoun S."/>
            <person name="Haridas S."/>
            <person name="Kuo A."/>
            <person name="Mondo S."/>
            <person name="Pangilinan J."/>
            <person name="Riley R."/>
            <person name="LaButti K."/>
            <person name="Andreopoulos B."/>
            <person name="Lipzen A."/>
            <person name="Chen C."/>
            <person name="Yan M."/>
            <person name="Daum C."/>
            <person name="Ng V."/>
            <person name="Clum A."/>
            <person name="Steindorff A."/>
            <person name="Ohm R.A."/>
            <person name="Martin F."/>
            <person name="Silar P."/>
            <person name="Natvig D.O."/>
            <person name="Lalanne C."/>
            <person name="Gautier V."/>
            <person name="Ament-Velasquez S.L."/>
            <person name="Kruys A."/>
            <person name="Hutchinson M.I."/>
            <person name="Powell A.J."/>
            <person name="Barry K."/>
            <person name="Miller A.N."/>
            <person name="Grigoriev I.V."/>
            <person name="Debuchy R."/>
            <person name="Gladieux P."/>
            <person name="Hiltunen Thoren M."/>
            <person name="Johannesson H."/>
        </authorList>
    </citation>
    <scope>NUCLEOTIDE SEQUENCE</scope>
    <source>
        <strain evidence="3">PSN324</strain>
    </source>
</reference>
<feature type="compositionally biased region" description="Low complexity" evidence="1">
    <location>
        <begin position="157"/>
        <end position="176"/>
    </location>
</feature>
<dbReference type="EMBL" id="MU864953">
    <property type="protein sequence ID" value="KAK4464006.1"/>
    <property type="molecule type" value="Genomic_DNA"/>
</dbReference>
<dbReference type="Proteomes" id="UP001321749">
    <property type="component" value="Unassembled WGS sequence"/>
</dbReference>
<sequence length="242" mass="23645">MKTASFISAVLASSAGLVSASSLEIKDGKTVCPKDLPNGAFCAGDSLGTDIIIRCTNGVAQAGRCGNNLVGQPPLGSGGARCWESAANSGVAACEKNCVVYGSSGTYDGDFTLPECKPSYTASAPASASATTPAGTAASSSADNTATSVECDSTEAPSQTQTQTQQPQQTQPPLSTGGTGTGNAGVTKTSVLTTFVTDSSSRLPVAPTSTSSVVVGGAMGRAVGGASMGALGLALGVIGLMF</sequence>
<feature type="signal peptide" evidence="2">
    <location>
        <begin position="1"/>
        <end position="20"/>
    </location>
</feature>
<evidence type="ECO:0000256" key="2">
    <source>
        <dbReference type="SAM" id="SignalP"/>
    </source>
</evidence>
<keyword evidence="2" id="KW-0732">Signal</keyword>
<accession>A0AAV9HTC9</accession>
<gene>
    <name evidence="3" type="ORF">QBC42DRAFT_345084</name>
</gene>
<dbReference type="AlphaFoldDB" id="A0AAV9HTC9"/>
<feature type="region of interest" description="Disordered" evidence="1">
    <location>
        <begin position="122"/>
        <end position="183"/>
    </location>
</feature>